<dbReference type="SUPFAM" id="SSF69304">
    <property type="entry name" value="Tricorn protease N-terminal domain"/>
    <property type="match status" value="1"/>
</dbReference>
<protein>
    <submittedName>
        <fullName evidence="1">Uncharacterized protein</fullName>
    </submittedName>
</protein>
<evidence type="ECO:0000313" key="2">
    <source>
        <dbReference type="Proteomes" id="UP001165122"/>
    </source>
</evidence>
<dbReference type="PANTHER" id="PTHR16220:SF0">
    <property type="entry name" value="WD REPEAT-CONTAINING PROTEIN WRAP73"/>
    <property type="match status" value="1"/>
</dbReference>
<comment type="caution">
    <text evidence="1">The sequence shown here is derived from an EMBL/GenBank/DDBJ whole genome shotgun (WGS) entry which is preliminary data.</text>
</comment>
<dbReference type="GO" id="GO:0005815">
    <property type="term" value="C:microtubule organizing center"/>
    <property type="evidence" value="ECO:0007669"/>
    <property type="project" value="TreeGrafter"/>
</dbReference>
<dbReference type="GO" id="GO:1990811">
    <property type="term" value="C:MWP complex"/>
    <property type="evidence" value="ECO:0007669"/>
    <property type="project" value="TreeGrafter"/>
</dbReference>
<reference evidence="2" key="1">
    <citation type="journal article" date="2023" name="Commun. Biol.">
        <title>Genome analysis of Parmales, the sister group of diatoms, reveals the evolutionary specialization of diatoms from phago-mixotrophs to photoautotrophs.</title>
        <authorList>
            <person name="Ban H."/>
            <person name="Sato S."/>
            <person name="Yoshikawa S."/>
            <person name="Yamada K."/>
            <person name="Nakamura Y."/>
            <person name="Ichinomiya M."/>
            <person name="Sato N."/>
            <person name="Blanc-Mathieu R."/>
            <person name="Endo H."/>
            <person name="Kuwata A."/>
            <person name="Ogata H."/>
        </authorList>
    </citation>
    <scope>NUCLEOTIDE SEQUENCE [LARGE SCALE GENOMIC DNA]</scope>
    <source>
        <strain evidence="2">NIES 3700</strain>
    </source>
</reference>
<dbReference type="EMBL" id="BRXW01000093">
    <property type="protein sequence ID" value="GMI06014.1"/>
    <property type="molecule type" value="Genomic_DNA"/>
</dbReference>
<dbReference type="OrthoDB" id="308690at2759"/>
<dbReference type="InterPro" id="IPR011044">
    <property type="entry name" value="Quino_amine_DH_bsu"/>
</dbReference>
<gene>
    <name evidence="1" type="ORF">TrLO_g5660</name>
</gene>
<proteinExistence type="predicted"/>
<name>A0A9W7CJZ2_9STRA</name>
<evidence type="ECO:0000313" key="1">
    <source>
        <dbReference type="EMBL" id="GMI06014.1"/>
    </source>
</evidence>
<accession>A0A9W7CJZ2</accession>
<dbReference type="PANTHER" id="PTHR16220">
    <property type="entry name" value="WD REPEAT PROTEIN 8-RELATED"/>
    <property type="match status" value="1"/>
</dbReference>
<keyword evidence="2" id="KW-1185">Reference proteome</keyword>
<sequence length="478" mass="51475">MVIMSTATRAAVYKVETGEIVRRVSCVDEVKEVKWDSEGAPLPDSNEVAGLILFVIPSRSQIHLVSLLHPTYSARISLGLKGVSTAHFLPGSGVGTVGELGGVSVWDLEGGEGREETGGKALATWWGQGEESVAILSRTSSIDSICILHPTPTHYAITSTFPIDTVEAVNLSLTPSPVSPSSFQVVVADTHLANFFFIYSTGGQLYKKISICDPTGLGARMHSVSADGDYVAVGTFGRKIHLISTLSNSIVTTYEHNANLNKINPNHVHNNDNDRSVNHYTEYVGGIALPHDVDSEGMDALSLKFQRGSRDIRAKSRDLENGETTFECSDSSTKLPESQVPIDWAKIDPKPKVGVSLAKFGPPDTGLIATKDEKMCNVLWIWSIGDGLIATVTFVNVIKSYAWDNKSIVVVTGGSKVYRWNEEQGVDWFDGGSEGEFLGVKMGKGGGVVVERRGCRMVQIDEVISEDEDEAGVEGGGD</sequence>
<dbReference type="Proteomes" id="UP001165122">
    <property type="component" value="Unassembled WGS sequence"/>
</dbReference>
<dbReference type="AlphaFoldDB" id="A0A9W7CJZ2"/>
<organism evidence="1 2">
    <name type="scientific">Triparma laevis f. longispina</name>
    <dbReference type="NCBI Taxonomy" id="1714387"/>
    <lineage>
        <taxon>Eukaryota</taxon>
        <taxon>Sar</taxon>
        <taxon>Stramenopiles</taxon>
        <taxon>Ochrophyta</taxon>
        <taxon>Bolidophyceae</taxon>
        <taxon>Parmales</taxon>
        <taxon>Triparmaceae</taxon>
        <taxon>Triparma</taxon>
    </lineage>
</organism>
<dbReference type="InterPro" id="IPR052778">
    <property type="entry name" value="Centrosome-WD_assoc"/>
</dbReference>
<dbReference type="SUPFAM" id="SSF50969">
    <property type="entry name" value="YVTN repeat-like/Quinoprotein amine dehydrogenase"/>
    <property type="match status" value="1"/>
</dbReference>